<name>A0A1E4TQ03_PACTA</name>
<dbReference type="InterPro" id="IPR036390">
    <property type="entry name" value="WH_DNA-bd_sf"/>
</dbReference>
<dbReference type="PANTHER" id="PTHR10855">
    <property type="entry name" value="26S PROTEASOME NON-ATPASE REGULATORY SUBUNIT 12/COP9 SIGNALOSOME COMPLEX SUBUNIT 4"/>
    <property type="match status" value="1"/>
</dbReference>
<dbReference type="InterPro" id="IPR040134">
    <property type="entry name" value="PSMD12/CSN4"/>
</dbReference>
<dbReference type="AlphaFoldDB" id="A0A1E4TQ03"/>
<dbReference type="Pfam" id="PF18098">
    <property type="entry name" value="RPN5_C"/>
    <property type="match status" value="1"/>
</dbReference>
<dbReference type="Pfam" id="PF22241">
    <property type="entry name" value="PSMD12-CSN4_N"/>
    <property type="match status" value="1"/>
</dbReference>
<dbReference type="GO" id="GO:0034515">
    <property type="term" value="C:proteasome storage granule"/>
    <property type="evidence" value="ECO:0007669"/>
    <property type="project" value="EnsemblFungi"/>
</dbReference>
<sequence length="439" mass="51484">MSRETPLKAEKDFTDTLNEQFPQIEKLATTDYHSALDKLLLLEKQTRQASDLASSKRILKYLVDLLTSKNDWNLLNEQVLLLSKKHGQLKNSVQAMVQQVIEHLHELDKNLNLKIETIENIRSITENKIYLEIERARVSKILSDILLKEKNDLDKATKILCELQVETYGSMELEEKIEFILNQIELCNMKGDYQFAKILSRKILVKSLDKFDKLKLKYYKLIIEIALSENDYINIVRYYLSIYDLKQIEAEKLEILSNVVFFVILSPYSNLQSDLINKILLNSELYKIPLQNQLIKSFATAELINWDNISNSLSSELFHYEIFDQSKEKGKLHYKDLQKRVIEHNLRIISKYYSSITLERLCELLQLKQLEVEDYITNLVNDGIIYAKINRPFKVVNFIKSKSNNELLNDWSSNIDTLLQHLESIEHLINKEEMMKSLA</sequence>
<dbReference type="OrthoDB" id="268763at2759"/>
<keyword evidence="5" id="KW-1185">Reference proteome</keyword>
<evidence type="ECO:0000313" key="5">
    <source>
        <dbReference type="Proteomes" id="UP000094236"/>
    </source>
</evidence>
<evidence type="ECO:0000259" key="3">
    <source>
        <dbReference type="PROSITE" id="PS50250"/>
    </source>
</evidence>
<dbReference type="PROSITE" id="PS50250">
    <property type="entry name" value="PCI"/>
    <property type="match status" value="1"/>
</dbReference>
<dbReference type="GO" id="GO:0043161">
    <property type="term" value="P:proteasome-mediated ubiquitin-dependent protein catabolic process"/>
    <property type="evidence" value="ECO:0007669"/>
    <property type="project" value="EnsemblFungi"/>
</dbReference>
<dbReference type="SMART" id="SM00088">
    <property type="entry name" value="PINT"/>
    <property type="match status" value="1"/>
</dbReference>
<dbReference type="InterPro" id="IPR054559">
    <property type="entry name" value="PSMD12-CSN4-like_N"/>
</dbReference>
<dbReference type="STRING" id="669874.A0A1E4TQ03"/>
<dbReference type="FunFam" id="1.10.10.10:FF:000070">
    <property type="entry name" value="26S proteasome non-ATPase regulatory subunit 12"/>
    <property type="match status" value="1"/>
</dbReference>
<comment type="similarity">
    <text evidence="1">Belongs to the proteasome subunit p55 family.</text>
</comment>
<dbReference type="GO" id="GO:0000338">
    <property type="term" value="P:protein deneddylation"/>
    <property type="evidence" value="ECO:0007669"/>
    <property type="project" value="EnsemblFungi"/>
</dbReference>
<dbReference type="EMBL" id="KV454017">
    <property type="protein sequence ID" value="ODV93827.1"/>
    <property type="molecule type" value="Genomic_DNA"/>
</dbReference>
<dbReference type="InterPro" id="IPR036388">
    <property type="entry name" value="WH-like_DNA-bd_sf"/>
</dbReference>
<keyword evidence="2" id="KW-0647">Proteasome</keyword>
<proteinExistence type="inferred from homology"/>
<dbReference type="Pfam" id="PF01399">
    <property type="entry name" value="PCI"/>
    <property type="match status" value="1"/>
</dbReference>
<dbReference type="GO" id="GO:0008180">
    <property type="term" value="C:COP9 signalosome"/>
    <property type="evidence" value="ECO:0007669"/>
    <property type="project" value="EnsemblFungi"/>
</dbReference>
<gene>
    <name evidence="4" type="ORF">PACTADRAFT_51576</name>
</gene>
<organism evidence="4 5">
    <name type="scientific">Pachysolen tannophilus NRRL Y-2460</name>
    <dbReference type="NCBI Taxonomy" id="669874"/>
    <lineage>
        <taxon>Eukaryota</taxon>
        <taxon>Fungi</taxon>
        <taxon>Dikarya</taxon>
        <taxon>Ascomycota</taxon>
        <taxon>Saccharomycotina</taxon>
        <taxon>Pichiomycetes</taxon>
        <taxon>Pachysolenaceae</taxon>
        <taxon>Pachysolen</taxon>
    </lineage>
</organism>
<dbReference type="InterPro" id="IPR040896">
    <property type="entry name" value="RPN5_C"/>
</dbReference>
<dbReference type="Proteomes" id="UP000094236">
    <property type="component" value="Unassembled WGS sequence"/>
</dbReference>
<dbReference type="Gene3D" id="1.10.10.10">
    <property type="entry name" value="Winged helix-like DNA-binding domain superfamily/Winged helix DNA-binding domain"/>
    <property type="match status" value="1"/>
</dbReference>
<feature type="domain" description="PCI" evidence="3">
    <location>
        <begin position="227"/>
        <end position="403"/>
    </location>
</feature>
<reference evidence="5" key="1">
    <citation type="submission" date="2016-05" db="EMBL/GenBank/DDBJ databases">
        <title>Comparative genomics of biotechnologically important yeasts.</title>
        <authorList>
            <consortium name="DOE Joint Genome Institute"/>
            <person name="Riley R."/>
            <person name="Haridas S."/>
            <person name="Wolfe K.H."/>
            <person name="Lopes M.R."/>
            <person name="Hittinger C.T."/>
            <person name="Goker M."/>
            <person name="Salamov A."/>
            <person name="Wisecaver J."/>
            <person name="Long T.M."/>
            <person name="Aerts A.L."/>
            <person name="Barry K."/>
            <person name="Choi C."/>
            <person name="Clum A."/>
            <person name="Coughlan A.Y."/>
            <person name="Deshpande S."/>
            <person name="Douglass A.P."/>
            <person name="Hanson S.J."/>
            <person name="Klenk H.-P."/>
            <person name="Labutti K."/>
            <person name="Lapidus A."/>
            <person name="Lindquist E."/>
            <person name="Lipzen A."/>
            <person name="Meier-Kolthoff J.P."/>
            <person name="Ohm R.A."/>
            <person name="Otillar R.P."/>
            <person name="Pangilinan J."/>
            <person name="Peng Y."/>
            <person name="Rokas A."/>
            <person name="Rosa C.A."/>
            <person name="Scheuner C."/>
            <person name="Sibirny A.A."/>
            <person name="Slot J.C."/>
            <person name="Stielow J.B."/>
            <person name="Sun H."/>
            <person name="Kurtzman C.P."/>
            <person name="Blackwell M."/>
            <person name="Grigoriev I.V."/>
            <person name="Jeffries T.W."/>
        </authorList>
    </citation>
    <scope>NUCLEOTIDE SEQUENCE [LARGE SCALE GENOMIC DNA]</scope>
    <source>
        <strain evidence="5">NRRL Y-2460</strain>
    </source>
</reference>
<evidence type="ECO:0000256" key="1">
    <source>
        <dbReference type="ARBA" id="ARBA00006397"/>
    </source>
</evidence>
<evidence type="ECO:0000256" key="2">
    <source>
        <dbReference type="ARBA" id="ARBA00022942"/>
    </source>
</evidence>
<dbReference type="PANTHER" id="PTHR10855:SF1">
    <property type="entry name" value="26S PROTEASOME NON-ATPASE REGULATORY SUBUNIT 12"/>
    <property type="match status" value="1"/>
</dbReference>
<dbReference type="InterPro" id="IPR000717">
    <property type="entry name" value="PCI_dom"/>
</dbReference>
<dbReference type="GO" id="GO:0008541">
    <property type="term" value="C:proteasome regulatory particle, lid subcomplex"/>
    <property type="evidence" value="ECO:0007669"/>
    <property type="project" value="EnsemblFungi"/>
</dbReference>
<dbReference type="SUPFAM" id="SSF46785">
    <property type="entry name" value="Winged helix' DNA-binding domain"/>
    <property type="match status" value="1"/>
</dbReference>
<accession>A0A1E4TQ03</accession>
<protein>
    <recommendedName>
        <fullName evidence="3">PCI domain-containing protein</fullName>
    </recommendedName>
</protein>
<evidence type="ECO:0000313" key="4">
    <source>
        <dbReference type="EMBL" id="ODV93827.1"/>
    </source>
</evidence>